<feature type="compositionally biased region" description="Basic and acidic residues" evidence="4">
    <location>
        <begin position="3698"/>
        <end position="3712"/>
    </location>
</feature>
<dbReference type="InterPro" id="IPR053786">
    <property type="entry name" value="LEPRxLL_CS"/>
</dbReference>
<dbReference type="Pfam" id="PF00353">
    <property type="entry name" value="HemolysinCabind"/>
    <property type="match status" value="22"/>
</dbReference>
<keyword evidence="3" id="KW-0106">Calcium</keyword>
<dbReference type="InterPro" id="IPR018247">
    <property type="entry name" value="EF_Hand_1_Ca_BS"/>
</dbReference>
<dbReference type="SUPFAM" id="SSF55486">
    <property type="entry name" value="Metalloproteases ('zincins'), catalytic domain"/>
    <property type="match status" value="1"/>
</dbReference>
<reference evidence="5 6" key="1">
    <citation type="submission" date="2017-01" db="EMBL/GenBank/DDBJ databases">
        <authorList>
            <person name="Mah S.A."/>
            <person name="Swanson W.J."/>
            <person name="Moy G.W."/>
            <person name="Vacquier V.D."/>
        </authorList>
    </citation>
    <scope>NUCLEOTIDE SEQUENCE [LARGE SCALE GENOMIC DNA]</scope>
    <source>
        <strain evidence="5 6">DSM 7027</strain>
    </source>
</reference>
<dbReference type="SUPFAM" id="SSF51120">
    <property type="entry name" value="beta-Roll"/>
    <property type="match status" value="9"/>
</dbReference>
<feature type="region of interest" description="Disordered" evidence="4">
    <location>
        <begin position="4167"/>
        <end position="4196"/>
    </location>
</feature>
<dbReference type="PRINTS" id="PR00313">
    <property type="entry name" value="CABNDNGRPT"/>
</dbReference>
<dbReference type="Gene3D" id="3.40.390.10">
    <property type="entry name" value="Collagenase (Catalytic Domain)"/>
    <property type="match status" value="1"/>
</dbReference>
<dbReference type="STRING" id="49186.SAMN05421647_10475"/>
<gene>
    <name evidence="5" type="ORF">SAMN05421647_10475</name>
</gene>
<sequence length="4828" mass="507369">MRVSARNQGRHRIRSREKRAYHPPAVSPLQNLWQRSTERRAAAQIPRHRYMLEALEPRLLLNADLGAIAIQDFLDNPDLTSDFATAFEAGFDRLFDTLEEVEGTLDLETNLDIDLPALLDREYDGAGEDGNNDGNFLNDHRAVDLASLMDFTGQLIDAGFDPENDFVGDVADIDMSAFAFYDFNGNDTLEISDVIRSGIDALFSDLNSLVSPTSLVSDLISHLDVGSIAFGDFELNVSAGNLVMDPAADAGEGTYYLTFDVGVDLSRSDTFHFDLGRGADLLGLIYPSDADGVAGMPEVTIDSHFGFETMTGLSVTVDLQDVQVGVDENDDPVYEEHVFVDANNSDFYLGSDTQVRAGVDTSTTVGAFDFQIGFLEISNGAGSTFELTAEAVAEFADPGGGDGITFTELGDVDYVTDNVSVSTDGALNVLLNIDVETIDVASFDDAFDLLDPVIQLSGDPFDAALQSPGSDDPRTAPIISLLDFDALTPFRNMTDEGFLNILRQLETYCSSLENNLDLFGFDLPFVSATSLLDALDFTSDIHALIDDLYDEVPTISGGISGTADVPTFISVQELASDLNSLLPGSLADLVPSYNADTLVLSFDFALAQTVSIDGGFDFSFDLGQVGDVNATGGFTGDSNLGMDFTLGMDLSDPAEVAITSTQALFALYSNFNSGGNAASPSISSDIKFRLKVAGREAVDVELAAGNYTDLDGLATAIQDAIDAVYADGDINVVVDPDTGRLVITVDSYTAEIVTDNNGTEDPGDDTTEFVQVLPSPVTIELLEGDALEFAKLGFNDGQSATTSPLPSNGILSGEAIFDVIIDGTSHQITVAHDGTNTSVSDLLGDMEGAINTAFGATVVSVEPLNVVDNVSTPDDQGFKILASDGSSIRIEGINAVAQKELGLTNGSSAAEVSVGADSDVLEGSGVAETGQLTGDAGFTIEATDSGGITTATAVTILSADTGDNASLYDLVEDINAELPAGVVAGLESGRLVFSAVDADTIRSIRITNVSGTAQTELGLENDMAASKREESLAFVSDASFGATIELDASGTGSLNAGFLGLDFGNVDGGLSASISGSFETRALAGVGDITDIESLLGSLGDMDAVANVDVSGDVDLALEGLSISGAGGVLDDLQTYLGGLASPAIDILVGDITGFSDGITLEAQADSIPVGTDYADPDLIVNLKGLEELKHFGDFAFADVLDVFQQARSFLEQLVDIDFLGEQLPLVGLNLADALDFVGGMVDIIDDMIDSDAATVQELVGTLNAALEQVTDGLISMTYEVNSPGILGFDIDFSRAANVFLPVNIALSDLLGAGFEDFANLAGSANIGADFAAGLGLSFGVDVSSITSGDPLIYIFPDETGINVSGGGSASEVSFLASIGPLGASIEGGSLDLDVALGIGIPELDLVDLEVGSLLSDVGGLLDTITADGDLFNLDFDFDAVLPVFGQLGGSSVFLGNLDFLAELDNLVDGLQFTVDNLPNFDLIDFDDLGLLDTIQVFVEGFDMVLGTIGDLFSGELFGISGIDDIPFLGDILDAADDFVEDIRSAVVQPLLDLIDGTPEFLADVFEQLQELIYNAFDAIGALPNTINDAGDILIEFLDDAGDTLGTWTDVDDWPDPDDAWQQLNDWISSADGFEFALDLGGEYELGFGDVDLGLPVLGLEIDDELTAAFAWSLFLGMGVNLNEGFYFKFAPDDGEEIALDLSVSLPDEVQANLGFLTATATNYNVGDYKDFFARFAADLDDGNGDGKLTFSEIPNADLDVGFGARVDLDLGLSLGFSDEIDIGLDTLGSLFPSIGTDLSLQWGFGSQDIFSDIVDFATALPENAAVVIDNITLNVGSFLSDVLSPVVDIIQTIVGPFDPLLDILTSPIPVISDLAGQDISLLDIAAQFGYLNQGLVDALTFITDLYDTVSGLDLNNGDLIVDIGDILGIGPIEFGGDVAGAVDLSDANTANTFQDQGEGFGSILTSLGDGGLSGLGTTLLGSGSISGSVMSQAGTSGGAFGGMSNNGLIFPFLEDPTQLIGLLFGRDMTLISFDLAPLEFGFEYSQFFSIWGPIGVTIGGGISALIDFAFGYDTYGIRTFADNGFSNPLDLMAGFYIYDDTPQLPGVDVPEIVLSGQITAALAINIGIAEAGVGGGIFATAAANLNDPNDDMKVRPAEIWSYLYDEAAGEFTWENVICIFDYSVLIEAKLFVYVEALWGLWEKSWEFGPSLPLLDLEYSCEPDPLLATDIGDGTLRLNMGEYASERIHGPTDDVAEDFSVYLSGDNVMVEATIGGESWTKNYGSQSKYTHIMGHAGLGDDTIDLSGMTGSSYLTSDLTGGTGNDTLIGGGGEDVIYGETGIDTLLGGGNNDFIDGGSGDDKISGGLGNDILHGRLDDDIILGDGGNDIITGEQGEDIISAGSGDDRVWGGQDIDWIAGGEDNDTLQGDQGDDLIWGDFDFDIDGDFNVAMNGLVPALINSSNTGDDWISGGGGSDWISGDKGNDLIWGDSFFATEEDGQTIVTETASFGTRPTLDLTAFNTAGHDVISGGAGNDRIWGEDGNDVIRGDRDGSITDPDRFDMGAGSATGDDWLYGGRGSDAMFGNDGNDHLYGGSAGDYLFGNDGDDVIEGAAGRDAIFGDDGEVEIFEAGDPILPGGTYTASTFDPKTLRTINAASSSGNDEIDGGVDDDFIFGGSGLDDITGAGGEDLIFGDNGEALFEYHEDIGISLFTELHSLDHDHGGRDEIEGFLGADIIIGGSDGDVINGDADGELQSNDIIAGDHADVYRQLDVDNLRAVLATMNTVDIDGPGVNGNDLIAGGGGDDIVFAGPGDDQVTGSEGQDVIVGDNGELSFVDDDDIDTLDFVRTLNFDLTGDDWISGGAAADIVIGGGGEDHLYGDDIFTLNEGGDPTGFASIDDADAGADILIGDQGEVLLTLGLIREVRSTDTDNLDGDNDVIRGNQHDDVIIGGVNGNPEPDQLFGDEGDDILIGDEGEVIYSADYDDPENPVRVLVRSTEFSLGHDDEIHGNDGEDLVLGGAGDDWIQGDNENNTVAAAPASDILFGDQGRVDYVLGLVDSITATDALDGDGGDDTIEGNDGRDFIVGGVGDDHLSGEGETQGSVFGLGHYDDIILGDLGVIHYNGPTEDDGDPLTIDEVRTISPSLGGEDSIFGNSGSDIVFGGADNDEIHGDVFANSGNWQSTIAGSQDWLLGDNGQLLMENEMPLVLESTDTDTGGNDVIHGDDGDDLAMGGIGDDTLYGETQLDKLDLMTGAAGNDSLLGDNGRVDWVMASDSVEGRSELGTFDLDGETPDKATLDRIMTIAPTDGGSDVIFGNGGHDTLMGGTGGDRLWGDSGDGGDFGGGTGADGADGKDLIFGDHAKVYPSIGASNSTFLNNDFFAIDTAEADLGGNDVMFGNGNDDIMLGQQGDDILFGGLGNDDLIGGHNVEGGIDEQDTLTAADYDFAAGQDLKDWDPTDLDNINDILDAGGGNDSVAGDNAVIIRQDGGSTSPRFQMVGEGGLLYELNRVDVAGTLVDESFSANIAEVDQANPDHGAGRDIRLLDHSDTIEAAAVSDPGASHTFGNDVMTGGADDDEMFGQLGDDIMQGDGYVELGTALGPYVAGMGIDPSFALGVSAWTTGLLSTGQLGLRLVENAATDGDDYMEGNGGNDRMYGGLGQDDMIGGSSSLFGLYNPEDPDGGPELRPDGADLMYGASGDADRLDRNDESEGHRQDADVMLGDNGNIYRMVDGEGNYLQFNYDNYDETDPEIRVRSIDLLDYGYEVGYDADTNTFTLSFDQGVGKGDLMFGEAGDDILRGMHGDDVLFGNAGNDDLYGEHGNDWISGGTGNDGILGDDGLLYTSRNSTDYGESLYGVAALDETNLEISTPGNLQRAVINVDGELKRTADLIAFRTTADASAQQFNDIIFGGWGTDWIHSGDGDDAVSGAEALPFYYEAKDTTFTAVNDLLKEQQQAPSVGGSSTQANPFWYAIAPYNPGDILRFEGNAKPDEFALYDEYFPREQIWIDTSGERVELADLNGDEFQFLLNFDATEGADEVNFEQGLKNDGNDRIFGDLGNDWIVGGTGRDHMYGGRGSDLINMDDDHSTNGGANDDPDAFQAYSDIVYAGSGRDVMILNTGADRSIDWVGEYNSYIVPFSPFGAFHISRSLQPHLQDYLYDLSESDGADQTLPDGGLFVEQKNDDVRTDDPDPARNYEPFGELGMVLQSDYDWNDQTGAPSDPQPGNLQGPREIMRRELFTDESGNGNGGGNGGGQGNNNILAFAELSGSWATGSGAYSVTPETQGAEAISLYYLDADQPEYMEILASVNMEKDRAGWKSNAYIIFDYLDEQNFKFAGLEAGTDKVQIGHRTEWGWAVDTQSNLKLGDGQSYDLTLVMHGTVATLYVDGANPLSHNFAEPINDGYLGVATDGGRASFDDWQIQKLPPVITLEKVDSFDDASNPLGLSSGGFNVSAGLLNGSSGDLATTDFEIQSFAKLVMETVLSGSGEGGLVYDYYSDTQYKFVILDMDSGELKMGHVTDKGTQIDTSIDVKLTGNGDHTLSLNALGGGVSVSVDGTAVTGHVYNSLVNDGDMGVLVSSGSLGFDSLTLATDDPAYLNGENQVADKPAADPVGADQMLTEDQLALMIDAGKLRWAEMIGDRVDMEGLTIDNFVITDLPGQTLGMALPDGRILIDGTAAGYGWFVDDTPMDDAEFDGTSEVDGMDLLSTVMHEMGHAIGVEGHAGDGEDLMSASLSEGEREVETSLVDDDPATGPSDGQVFEYVLDVAGESSEGSPYAHADGLVDWSSADTSGSSHVPAKAASGSRVSAFPEFLFELDQLADKSANHPLKR</sequence>
<dbReference type="PROSITE" id="PS00018">
    <property type="entry name" value="EF_HAND_1"/>
    <property type="match status" value="1"/>
</dbReference>
<dbReference type="NCBIfam" id="NF012209">
    <property type="entry name" value="LEPR-8K"/>
    <property type="match status" value="1"/>
</dbReference>
<organism evidence="5 6">
    <name type="scientific">Marinobacterium stanieri</name>
    <dbReference type="NCBI Taxonomy" id="49186"/>
    <lineage>
        <taxon>Bacteria</taxon>
        <taxon>Pseudomonadati</taxon>
        <taxon>Pseudomonadota</taxon>
        <taxon>Gammaproteobacteria</taxon>
        <taxon>Oceanospirillales</taxon>
        <taxon>Oceanospirillaceae</taxon>
        <taxon>Marinobacterium</taxon>
    </lineage>
</organism>
<dbReference type="InterPro" id="IPR050557">
    <property type="entry name" value="RTX_toxin/Mannuronan_C5-epim"/>
</dbReference>
<evidence type="ECO:0000256" key="4">
    <source>
        <dbReference type="SAM" id="MobiDB-lite"/>
    </source>
</evidence>
<comment type="subcellular location">
    <subcellularLocation>
        <location evidence="1">Secreted</location>
    </subcellularLocation>
</comment>
<evidence type="ECO:0000313" key="6">
    <source>
        <dbReference type="Proteomes" id="UP000186895"/>
    </source>
</evidence>
<dbReference type="PROSITE" id="PS00330">
    <property type="entry name" value="HEMOLYSIN_CALCIUM"/>
    <property type="match status" value="7"/>
</dbReference>
<dbReference type="GO" id="GO:0005576">
    <property type="term" value="C:extracellular region"/>
    <property type="evidence" value="ECO:0007669"/>
    <property type="project" value="UniProtKB-SubCell"/>
</dbReference>
<feature type="region of interest" description="Disordered" evidence="4">
    <location>
        <begin position="3675"/>
        <end position="3712"/>
    </location>
</feature>
<dbReference type="InterPro" id="IPR011049">
    <property type="entry name" value="Serralysin-like_metalloprot_C"/>
</dbReference>
<dbReference type="Gene3D" id="2.60.120.560">
    <property type="entry name" value="Exo-inulinase, domain 1"/>
    <property type="match status" value="2"/>
</dbReference>
<feature type="region of interest" description="Disordered" evidence="4">
    <location>
        <begin position="4718"/>
        <end position="4755"/>
    </location>
</feature>
<protein>
    <submittedName>
        <fullName evidence="5">Ca2+-binding protein, RTX toxin-related</fullName>
    </submittedName>
</protein>
<dbReference type="GO" id="GO:0005509">
    <property type="term" value="F:calcium ion binding"/>
    <property type="evidence" value="ECO:0007669"/>
    <property type="project" value="InterPro"/>
</dbReference>
<dbReference type="PANTHER" id="PTHR38340">
    <property type="entry name" value="S-LAYER PROTEIN"/>
    <property type="match status" value="1"/>
</dbReference>
<evidence type="ECO:0000256" key="3">
    <source>
        <dbReference type="ARBA" id="ARBA00022837"/>
    </source>
</evidence>
<evidence type="ECO:0000313" key="5">
    <source>
        <dbReference type="EMBL" id="SIQ37016.1"/>
    </source>
</evidence>
<evidence type="ECO:0000256" key="1">
    <source>
        <dbReference type="ARBA" id="ARBA00004613"/>
    </source>
</evidence>
<dbReference type="Gene3D" id="2.150.10.10">
    <property type="entry name" value="Serralysin-like metalloprotease, C-terminal"/>
    <property type="match status" value="6"/>
</dbReference>
<dbReference type="InterPro" id="IPR001343">
    <property type="entry name" value="Hemolysn_Ca-bd"/>
</dbReference>
<accession>A0A1N6S7T1</accession>
<dbReference type="PANTHER" id="PTHR38340:SF1">
    <property type="entry name" value="S-LAYER PROTEIN"/>
    <property type="match status" value="1"/>
</dbReference>
<dbReference type="InterPro" id="IPR024079">
    <property type="entry name" value="MetalloPept_cat_dom_sf"/>
</dbReference>
<name>A0A1N6S7T1_9GAMM</name>
<dbReference type="EMBL" id="FTMN01000004">
    <property type="protein sequence ID" value="SIQ37016.1"/>
    <property type="molecule type" value="Genomic_DNA"/>
</dbReference>
<feature type="compositionally biased region" description="Basic and acidic residues" evidence="4">
    <location>
        <begin position="4178"/>
        <end position="4192"/>
    </location>
</feature>
<keyword evidence="6" id="KW-1185">Reference proteome</keyword>
<evidence type="ECO:0000256" key="2">
    <source>
        <dbReference type="ARBA" id="ARBA00022525"/>
    </source>
</evidence>
<dbReference type="Proteomes" id="UP000186895">
    <property type="component" value="Unassembled WGS sequence"/>
</dbReference>
<dbReference type="InterPro" id="IPR018511">
    <property type="entry name" value="Hemolysin-typ_Ca-bd_CS"/>
</dbReference>
<proteinExistence type="predicted"/>
<dbReference type="GO" id="GO:0008237">
    <property type="term" value="F:metallopeptidase activity"/>
    <property type="evidence" value="ECO:0007669"/>
    <property type="project" value="InterPro"/>
</dbReference>
<keyword evidence="2" id="KW-0964">Secreted</keyword>